<feature type="transmembrane region" description="Helical" evidence="8">
    <location>
        <begin position="59"/>
        <end position="81"/>
    </location>
</feature>
<name>A0A9X7W1B5_9BACL</name>
<evidence type="ECO:0000256" key="1">
    <source>
        <dbReference type="ARBA" id="ARBA00004141"/>
    </source>
</evidence>
<proteinExistence type="inferred from homology"/>
<feature type="transmembrane region" description="Helical" evidence="8">
    <location>
        <begin position="436"/>
        <end position="457"/>
    </location>
</feature>
<comment type="subcellular location">
    <subcellularLocation>
        <location evidence="1">Membrane</location>
        <topology evidence="1">Multi-pass membrane protein</topology>
    </subcellularLocation>
</comment>
<dbReference type="RefSeq" id="WP_206657952.1">
    <property type="nucleotide sequence ID" value="NZ_CP071182.1"/>
</dbReference>
<keyword evidence="3 7" id="KW-0813">Transport</keyword>
<feature type="transmembrane region" description="Helical" evidence="8">
    <location>
        <begin position="33"/>
        <end position="53"/>
    </location>
</feature>
<keyword evidence="6 7" id="KW-0472">Membrane</keyword>
<dbReference type="GO" id="GO:0005886">
    <property type="term" value="C:plasma membrane"/>
    <property type="evidence" value="ECO:0007669"/>
    <property type="project" value="TreeGrafter"/>
</dbReference>
<accession>A0A9X7W1B5</accession>
<feature type="transmembrane region" description="Helical" evidence="8">
    <location>
        <begin position="289"/>
        <end position="307"/>
    </location>
</feature>
<evidence type="ECO:0000256" key="3">
    <source>
        <dbReference type="ARBA" id="ARBA00022448"/>
    </source>
</evidence>
<dbReference type="GO" id="GO:0022857">
    <property type="term" value="F:transmembrane transporter activity"/>
    <property type="evidence" value="ECO:0007669"/>
    <property type="project" value="InterPro"/>
</dbReference>
<comment type="similarity">
    <text evidence="2 7">Belongs to the purine-cytosine permease (2.A.39) family.</text>
</comment>
<evidence type="ECO:0000256" key="6">
    <source>
        <dbReference type="ARBA" id="ARBA00023136"/>
    </source>
</evidence>
<feature type="transmembrane region" description="Helical" evidence="8">
    <location>
        <begin position="245"/>
        <end position="269"/>
    </location>
</feature>
<keyword evidence="5 8" id="KW-1133">Transmembrane helix</keyword>
<dbReference type="PANTHER" id="PTHR31806:SF1">
    <property type="entry name" value="PURINE-CYTOSINE PERMEASE FCY2-RELATED"/>
    <property type="match status" value="1"/>
</dbReference>
<dbReference type="AlphaFoldDB" id="A0A9X7W1B5"/>
<organism evidence="9 10">
    <name type="scientific">Alicyclobacillus mengziensis</name>
    <dbReference type="NCBI Taxonomy" id="2931921"/>
    <lineage>
        <taxon>Bacteria</taxon>
        <taxon>Bacillati</taxon>
        <taxon>Bacillota</taxon>
        <taxon>Bacilli</taxon>
        <taxon>Bacillales</taxon>
        <taxon>Alicyclobacillaceae</taxon>
        <taxon>Alicyclobacillus</taxon>
    </lineage>
</organism>
<dbReference type="KEGG" id="afx:JZ786_06535"/>
<evidence type="ECO:0000256" key="4">
    <source>
        <dbReference type="ARBA" id="ARBA00022692"/>
    </source>
</evidence>
<dbReference type="InterPro" id="IPR026030">
    <property type="entry name" value="Pur-cyt_permease_Fcy2/21/22"/>
</dbReference>
<evidence type="ECO:0000313" key="9">
    <source>
        <dbReference type="EMBL" id="QSO48622.1"/>
    </source>
</evidence>
<sequence length="471" mass="50803">MNDRNGNVPWRIERNGMNPIPVDEQTGRPSELFWIWFGANLGLLGLLYGAILVNYHLNFIQALLAAVLSALSFLLVGVLSVSGRNSGLPMFAVSRRVFGRLGNLPLVFISWVNLLGWESVTAITATLSLTALLQTWFGFPSGILATSVSLLMFLLLTGSFGLLGHATLVIVQRLAAWVLGGFTAVIGVFLLAASNWSTVFQQPPSDWIGNFLPAVSILVAGTGISWVNVAADYSRYQSRRCSRSALISAVTLGAGIPLVSLILIGFLVSVGHPEIASSANPVLALGQRLPPWMMVPYLVTVVGGLAAETDLSLYSSGLNLLVLGVRVARYKTIFMDIIVMLGVTSYFLFGHASLLGAFESFLTAMGLALAAWAGVFVVAPLYRHANEQASKEKQAFLAGTPFFHWQSVASWIVGMMTGMLFSNFGVYVGPLAQGPFYQSGLGVCLAFLVSLISRWVFSLLQKRQALFDNDL</sequence>
<dbReference type="Gene3D" id="1.10.4160.10">
    <property type="entry name" value="Hydantoin permease"/>
    <property type="match status" value="1"/>
</dbReference>
<keyword evidence="10" id="KW-1185">Reference proteome</keyword>
<dbReference type="EMBL" id="CP071182">
    <property type="protein sequence ID" value="QSO48622.1"/>
    <property type="molecule type" value="Genomic_DNA"/>
</dbReference>
<feature type="transmembrane region" description="Helical" evidence="8">
    <location>
        <begin position="101"/>
        <end position="117"/>
    </location>
</feature>
<protein>
    <submittedName>
        <fullName evidence="9">Cytosine permease</fullName>
    </submittedName>
</protein>
<dbReference type="Proteomes" id="UP000663505">
    <property type="component" value="Chromosome"/>
</dbReference>
<dbReference type="PANTHER" id="PTHR31806">
    <property type="entry name" value="PURINE-CYTOSINE PERMEASE FCY2-RELATED"/>
    <property type="match status" value="1"/>
</dbReference>
<feature type="transmembrane region" description="Helical" evidence="8">
    <location>
        <begin position="402"/>
        <end position="424"/>
    </location>
</feature>
<keyword evidence="4 8" id="KW-0812">Transmembrane</keyword>
<gene>
    <name evidence="9" type="ORF">JZ786_06535</name>
</gene>
<feature type="transmembrane region" description="Helical" evidence="8">
    <location>
        <begin position="214"/>
        <end position="233"/>
    </location>
</feature>
<feature type="transmembrane region" description="Helical" evidence="8">
    <location>
        <begin position="137"/>
        <end position="162"/>
    </location>
</feature>
<feature type="transmembrane region" description="Helical" evidence="8">
    <location>
        <begin position="328"/>
        <end position="349"/>
    </location>
</feature>
<dbReference type="Pfam" id="PF02133">
    <property type="entry name" value="Transp_cyt_pur"/>
    <property type="match status" value="1"/>
</dbReference>
<feature type="transmembrane region" description="Helical" evidence="8">
    <location>
        <begin position="174"/>
        <end position="194"/>
    </location>
</feature>
<evidence type="ECO:0000256" key="2">
    <source>
        <dbReference type="ARBA" id="ARBA00008974"/>
    </source>
</evidence>
<evidence type="ECO:0000313" key="10">
    <source>
        <dbReference type="Proteomes" id="UP000663505"/>
    </source>
</evidence>
<evidence type="ECO:0000256" key="5">
    <source>
        <dbReference type="ARBA" id="ARBA00022989"/>
    </source>
</evidence>
<dbReference type="InterPro" id="IPR001248">
    <property type="entry name" value="Pur-cyt_permease"/>
</dbReference>
<evidence type="ECO:0000256" key="8">
    <source>
        <dbReference type="SAM" id="Phobius"/>
    </source>
</evidence>
<dbReference type="PIRSF" id="PIRSF002744">
    <property type="entry name" value="Pur-cyt_permease"/>
    <property type="match status" value="1"/>
</dbReference>
<evidence type="ECO:0000256" key="7">
    <source>
        <dbReference type="PIRNR" id="PIRNR002744"/>
    </source>
</evidence>
<reference evidence="9 10" key="1">
    <citation type="submission" date="2021-02" db="EMBL/GenBank/DDBJ databases">
        <title>Alicyclobacillus curvatus sp. nov. and Alicyclobacillus mengziensis sp. nov., two acidophilic bacteria isolated from acid mine drainage.</title>
        <authorList>
            <person name="Huang Y."/>
        </authorList>
    </citation>
    <scope>NUCLEOTIDE SEQUENCE [LARGE SCALE GENOMIC DNA]</scope>
    <source>
        <strain evidence="9 10">S30H14</strain>
    </source>
</reference>
<feature type="transmembrane region" description="Helical" evidence="8">
    <location>
        <begin position="361"/>
        <end position="382"/>
    </location>
</feature>